<evidence type="ECO:0000313" key="1">
    <source>
        <dbReference type="EMBL" id="QHF04569.1"/>
    </source>
</evidence>
<protein>
    <submittedName>
        <fullName evidence="1">Uncharacterized protein</fullName>
    </submittedName>
</protein>
<organism evidence="1 2">
    <name type="scientific">Pseudomonas asturiensis</name>
    <dbReference type="NCBI Taxonomy" id="1190415"/>
    <lineage>
        <taxon>Bacteria</taxon>
        <taxon>Pseudomonadati</taxon>
        <taxon>Pseudomonadota</taxon>
        <taxon>Gammaproteobacteria</taxon>
        <taxon>Pseudomonadales</taxon>
        <taxon>Pseudomonadaceae</taxon>
        <taxon>Pseudomonas</taxon>
    </lineage>
</organism>
<sequence>MTRIQRVVVPDTNQSPEHVITGIQVADHLCKESGTSEVILLISAKASLTSGSLRNTLGESVYKALVKGLPVKLPSGAQMRCETMKTLQWVSQPSVLIAVYAGQSMMDKIDALQNLVAVVAVPWTPDSINNWVKTWSPKMLGRPATPGKVAKPVASLIADPVVEQAMKSLTSIVNRAHNVLHPGDEDHTKRILRILRSNNHQESAENIKLWAIKNGWLPKAAERLAVLADKAFALRTKPKLDNPEHASKLYQRWCEAAPT</sequence>
<accession>A0ABX6HG60</accession>
<name>A0ABX6HG60_9PSED</name>
<dbReference type="EMBL" id="CP047265">
    <property type="protein sequence ID" value="QHF04569.1"/>
    <property type="molecule type" value="Genomic_DNA"/>
</dbReference>
<dbReference type="RefSeq" id="WP_024687591.1">
    <property type="nucleotide sequence ID" value="NZ_CP047265.1"/>
</dbReference>
<dbReference type="InterPro" id="IPR037210">
    <property type="entry name" value="YoaC-like_sf"/>
</dbReference>
<keyword evidence="2" id="KW-1185">Reference proteome</keyword>
<dbReference type="Proteomes" id="UP000464644">
    <property type="component" value="Chromosome"/>
</dbReference>
<dbReference type="Gene3D" id="1.20.1290.30">
    <property type="match status" value="1"/>
</dbReference>
<gene>
    <name evidence="1" type="ORF">N015_20030</name>
</gene>
<proteinExistence type="predicted"/>
<reference evidence="1 2" key="1">
    <citation type="journal article" date="2014" name="Genome Announc.">
        <title>Draft Genome Sequences of a Phylogenetically Diverse Suite of Pseudomonas syringae Strains from Multiple Source Populations.</title>
        <authorList>
            <person name="Baltrus D.A."/>
            <person name="Yourstone S."/>
            <person name="Lind A."/>
            <person name="Guilbaud C."/>
            <person name="Sands D.C."/>
            <person name="Jones C.D."/>
            <person name="Morris C.E."/>
            <person name="Dangl J.L."/>
        </authorList>
    </citation>
    <scope>NUCLEOTIDE SEQUENCE [LARGE SCALE GENOMIC DNA]</scope>
    <source>
        <strain evidence="1 2">CC1524</strain>
    </source>
</reference>
<evidence type="ECO:0000313" key="2">
    <source>
        <dbReference type="Proteomes" id="UP000464644"/>
    </source>
</evidence>